<dbReference type="AlphaFoldDB" id="A0A810B2R7"/>
<protein>
    <recommendedName>
        <fullName evidence="2">Blr8006 protein</fullName>
    </recommendedName>
</protein>
<accession>A0A810B2R7</accession>
<reference evidence="1" key="1">
    <citation type="submission" date="2020-05" db="EMBL/GenBank/DDBJ databases">
        <title>Complete genome sequence of Bradyrhizobium diazoefficiens XF8 isolated from soybean nodule.</title>
        <authorList>
            <person name="Noda R."/>
            <person name="Kakizaki K."/>
            <person name="Minamisawa K."/>
        </authorList>
    </citation>
    <scope>NUCLEOTIDE SEQUENCE</scope>
    <source>
        <strain evidence="1">XF8</strain>
    </source>
</reference>
<gene>
    <name evidence="1" type="ORF">XF8B_03600</name>
</gene>
<organism evidence="1">
    <name type="scientific">Bradyrhizobium diazoefficiens</name>
    <dbReference type="NCBI Taxonomy" id="1355477"/>
    <lineage>
        <taxon>Bacteria</taxon>
        <taxon>Pseudomonadati</taxon>
        <taxon>Pseudomonadota</taxon>
        <taxon>Alphaproteobacteria</taxon>
        <taxon>Hyphomicrobiales</taxon>
        <taxon>Nitrobacteraceae</taxon>
        <taxon>Bradyrhizobium</taxon>
    </lineage>
</organism>
<name>A0A810B2R7_9BRAD</name>
<sequence>MFYIMTTHRPASWRVPAVQQTEKLGYPSAMSRKSSLAGAVGPADDLPAEYWRALLADPRADGGNPVPRASRRALRLDEIPQHLLRVSCRRCGRTVEIQKVDAVRLYGPDAIWKDVGLRLLDNTCTQRTGRHEEDGCWPSYDV</sequence>
<evidence type="ECO:0008006" key="2">
    <source>
        <dbReference type="Google" id="ProtNLM"/>
    </source>
</evidence>
<evidence type="ECO:0000313" key="1">
    <source>
        <dbReference type="EMBL" id="BCE70249.1"/>
    </source>
</evidence>
<proteinExistence type="predicted"/>
<dbReference type="EMBL" id="AP023097">
    <property type="protein sequence ID" value="BCE70249.1"/>
    <property type="molecule type" value="Genomic_DNA"/>
</dbReference>